<gene>
    <name evidence="2" type="ORF">PENANT_c012G10086</name>
</gene>
<dbReference type="Proteomes" id="UP000191672">
    <property type="component" value="Unassembled WGS sequence"/>
</dbReference>
<sequence length="241" mass="26987">MSTECSSMHDEGGIDPSGPSIQQIADDDSDAVSMNIELARRAAAISAARNGTDGMYAAVSMTSRFAREYHLELIDAVTKAKASAIEASAIEASAIDASAIEDASTPGETVKTGFVPRPGYIQPADLMQDDKTAAINFMCDYFMNENELEESHDEPFTGAIEYVRGVTSMEWAHALYLDQLYRHWQYLERKKAEERENNKQPARTIKEWEEELDEYRRQLTDSDSPQSAKFRKIIMALITLR</sequence>
<evidence type="ECO:0000313" key="3">
    <source>
        <dbReference type="Proteomes" id="UP000191672"/>
    </source>
</evidence>
<evidence type="ECO:0000313" key="2">
    <source>
        <dbReference type="EMBL" id="OQD84673.1"/>
    </source>
</evidence>
<reference evidence="3" key="1">
    <citation type="journal article" date="2017" name="Nat. Microbiol.">
        <title>Global analysis of biosynthetic gene clusters reveals vast potential of secondary metabolite production in Penicillium species.</title>
        <authorList>
            <person name="Nielsen J.C."/>
            <person name="Grijseels S."/>
            <person name="Prigent S."/>
            <person name="Ji B."/>
            <person name="Dainat J."/>
            <person name="Nielsen K.F."/>
            <person name="Frisvad J.C."/>
            <person name="Workman M."/>
            <person name="Nielsen J."/>
        </authorList>
    </citation>
    <scope>NUCLEOTIDE SEQUENCE [LARGE SCALE GENOMIC DNA]</scope>
    <source>
        <strain evidence="3">IBT 31811</strain>
    </source>
</reference>
<dbReference type="EMBL" id="MDYN01000012">
    <property type="protein sequence ID" value="OQD84673.1"/>
    <property type="molecule type" value="Genomic_DNA"/>
</dbReference>
<proteinExistence type="predicted"/>
<accession>A0A1V6Q617</accession>
<dbReference type="AlphaFoldDB" id="A0A1V6Q617"/>
<comment type="caution">
    <text evidence="2">The sequence shown here is derived from an EMBL/GenBank/DDBJ whole genome shotgun (WGS) entry which is preliminary data.</text>
</comment>
<evidence type="ECO:0000256" key="1">
    <source>
        <dbReference type="SAM" id="MobiDB-lite"/>
    </source>
</evidence>
<keyword evidence="3" id="KW-1185">Reference proteome</keyword>
<name>A0A1V6Q617_9EURO</name>
<organism evidence="2 3">
    <name type="scientific">Penicillium antarcticum</name>
    <dbReference type="NCBI Taxonomy" id="416450"/>
    <lineage>
        <taxon>Eukaryota</taxon>
        <taxon>Fungi</taxon>
        <taxon>Dikarya</taxon>
        <taxon>Ascomycota</taxon>
        <taxon>Pezizomycotina</taxon>
        <taxon>Eurotiomycetes</taxon>
        <taxon>Eurotiomycetidae</taxon>
        <taxon>Eurotiales</taxon>
        <taxon>Aspergillaceae</taxon>
        <taxon>Penicillium</taxon>
    </lineage>
</organism>
<feature type="region of interest" description="Disordered" evidence="1">
    <location>
        <begin position="1"/>
        <end position="25"/>
    </location>
</feature>
<protein>
    <submittedName>
        <fullName evidence="2">Uncharacterized protein</fullName>
    </submittedName>
</protein>